<keyword evidence="2" id="KW-1185">Reference proteome</keyword>
<dbReference type="Proteomes" id="UP000887159">
    <property type="component" value="Unassembled WGS sequence"/>
</dbReference>
<dbReference type="EMBL" id="BMAU01021357">
    <property type="protein sequence ID" value="GFY20941.1"/>
    <property type="molecule type" value="Genomic_DNA"/>
</dbReference>
<dbReference type="AlphaFoldDB" id="A0A8X6SZB8"/>
<accession>A0A8X6SZB8</accession>
<evidence type="ECO:0000313" key="2">
    <source>
        <dbReference type="Proteomes" id="UP000887159"/>
    </source>
</evidence>
<gene>
    <name evidence="1" type="primary">AVEN_62074_1</name>
    <name evidence="1" type="ORF">TNCV_3989851</name>
</gene>
<protein>
    <submittedName>
        <fullName evidence="1">Uncharacterized protein</fullName>
    </submittedName>
</protein>
<name>A0A8X6SZB8_TRICX</name>
<reference evidence="1" key="1">
    <citation type="submission" date="2020-08" db="EMBL/GenBank/DDBJ databases">
        <title>Multicomponent nature underlies the extraordinary mechanical properties of spider dragline silk.</title>
        <authorList>
            <person name="Kono N."/>
            <person name="Nakamura H."/>
            <person name="Mori M."/>
            <person name="Yoshida Y."/>
            <person name="Ohtoshi R."/>
            <person name="Malay A.D."/>
            <person name="Moran D.A.P."/>
            <person name="Tomita M."/>
            <person name="Numata K."/>
            <person name="Arakawa K."/>
        </authorList>
    </citation>
    <scope>NUCLEOTIDE SEQUENCE</scope>
</reference>
<organism evidence="1 2">
    <name type="scientific">Trichonephila clavipes</name>
    <name type="common">Golden silk orbweaver</name>
    <name type="synonym">Nephila clavipes</name>
    <dbReference type="NCBI Taxonomy" id="2585209"/>
    <lineage>
        <taxon>Eukaryota</taxon>
        <taxon>Metazoa</taxon>
        <taxon>Ecdysozoa</taxon>
        <taxon>Arthropoda</taxon>
        <taxon>Chelicerata</taxon>
        <taxon>Arachnida</taxon>
        <taxon>Araneae</taxon>
        <taxon>Araneomorphae</taxon>
        <taxon>Entelegynae</taxon>
        <taxon>Araneoidea</taxon>
        <taxon>Nephilidae</taxon>
        <taxon>Trichonephila</taxon>
    </lineage>
</organism>
<proteinExistence type="predicted"/>
<evidence type="ECO:0000313" key="1">
    <source>
        <dbReference type="EMBL" id="GFY20941.1"/>
    </source>
</evidence>
<sequence length="192" mass="22600">MNFIDIQKNDYYREIHKTISAITNLQALQAKYHADCYNLIKNSIHLSNADKKVASRSLMIDSAMEQIYTYIEENDDCQFTMQELRNVITTEYIPDEKSIRKRLIDRSHDDSVISSKFGSNNIICYKKINHNILTENWYNQKHKSKEEEELHILKAASEIIKRDIRAQVYDNENYTPSDKINVQTLNSMKICL</sequence>
<comment type="caution">
    <text evidence="1">The sequence shown here is derived from an EMBL/GenBank/DDBJ whole genome shotgun (WGS) entry which is preliminary data.</text>
</comment>